<dbReference type="Proteomes" id="UP000682892">
    <property type="component" value="Chromosome 2"/>
</dbReference>
<evidence type="ECO:0000256" key="4">
    <source>
        <dbReference type="ARBA" id="ARBA00023180"/>
    </source>
</evidence>
<evidence type="ECO:0000256" key="5">
    <source>
        <dbReference type="ARBA" id="ARBA00024195"/>
    </source>
</evidence>
<evidence type="ECO:0000256" key="2">
    <source>
        <dbReference type="ARBA" id="ARBA00022525"/>
    </source>
</evidence>
<dbReference type="KEGG" id="aag:5574170"/>
<dbReference type="OMA" id="VIGRANC"/>
<keyword evidence="4" id="KW-0325">Glycoprotein</keyword>
<keyword evidence="2" id="KW-0964">Secreted</keyword>
<dbReference type="PANTHER" id="PTHR24256">
    <property type="entry name" value="TRYPTASE-RELATED"/>
    <property type="match status" value="1"/>
</dbReference>
<dbReference type="InterPro" id="IPR018114">
    <property type="entry name" value="TRYPSIN_HIS"/>
</dbReference>
<dbReference type="Pfam" id="PF00089">
    <property type="entry name" value="Trypsin"/>
    <property type="match status" value="1"/>
</dbReference>
<dbReference type="PROSITE" id="PS50240">
    <property type="entry name" value="TRYPSIN_DOM"/>
    <property type="match status" value="1"/>
</dbReference>
<dbReference type="SMART" id="SM00020">
    <property type="entry name" value="Tryp_SPc"/>
    <property type="match status" value="1"/>
</dbReference>
<sequence length="394" mass="43972">MHSTMRLIFTLVALVLITSHDRLISCNDSSEEDDIFKDYKVCPGGYCLAPHMCRNGSVNVHGSDIIEVRFDDEDEPIYVDLDDQSDPCEEFLMKCCAVNEGVRSSPNVPIKPPVQEDSDEAFELPPPTCGINRPNGYVYRVTKSDIAQFAEFPWMAVLLERRTLLDKDTLLYFCGGSLIHPQVILTAAHCVKNLINAMDTLLVRLGEWDTVTVNEPLKHEELGIRKIIIHENYVDRIHHNDIALLILEKRANLNVHINPVCLPKTDDNFDGQRCMVSGWGRENFKPDGKYSEVLKKVELPVIPRKRCKQMFRATSLGPLFQLHKSFLCAGAEAGVDTCKGDGGSPLVCKRDGVFVQTGIVAWGIGCGGADVPGAYVKVSQFVEWIAEKIQQEGV</sequence>
<dbReference type="EMBL" id="CH477238">
    <property type="protein sequence ID" value="EAT46510.1"/>
    <property type="molecule type" value="Genomic_DNA"/>
</dbReference>
<dbReference type="SUPFAM" id="SSF50494">
    <property type="entry name" value="Trypsin-like serine proteases"/>
    <property type="match status" value="1"/>
</dbReference>
<evidence type="ECO:0000313" key="11">
    <source>
        <dbReference type="Proteomes" id="UP000682892"/>
    </source>
</evidence>
<evidence type="ECO:0000256" key="1">
    <source>
        <dbReference type="ARBA" id="ARBA00004613"/>
    </source>
</evidence>
<comment type="subcellular location">
    <subcellularLocation>
        <location evidence="1">Secreted</location>
    </subcellularLocation>
</comment>
<evidence type="ECO:0000256" key="3">
    <source>
        <dbReference type="ARBA" id="ARBA00023157"/>
    </source>
</evidence>
<evidence type="ECO:0000256" key="6">
    <source>
        <dbReference type="ARBA" id="ARBA00068096"/>
    </source>
</evidence>
<dbReference type="MEROPS" id="S01.936"/>
<dbReference type="GO" id="GO:0006508">
    <property type="term" value="P:proteolysis"/>
    <property type="evidence" value="ECO:0007669"/>
    <property type="project" value="InterPro"/>
</dbReference>
<keyword evidence="3" id="KW-1015">Disulfide bond</keyword>
<feature type="chain" id="PRO_5036483867" description="Phenoloxidase-activating factor 2" evidence="8">
    <location>
        <begin position="21"/>
        <end position="394"/>
    </location>
</feature>
<gene>
    <name evidence="10" type="ORF">AaeL_AAEL002301</name>
</gene>
<dbReference type="PRINTS" id="PR00722">
    <property type="entry name" value="CHYMOTRYPSIN"/>
</dbReference>
<evidence type="ECO:0000313" key="10">
    <source>
        <dbReference type="EMBL" id="EAT46510.1"/>
    </source>
</evidence>
<comment type="similarity">
    <text evidence="5">Belongs to the peptidase S1 family. CLIP subfamily.</text>
</comment>
<dbReference type="InterPro" id="IPR041515">
    <property type="entry name" value="PPAF-2-like_Clip"/>
</dbReference>
<dbReference type="InterPro" id="IPR051487">
    <property type="entry name" value="Ser/Thr_Proteases_Immune/Dev"/>
</dbReference>
<reference evidence="10" key="1">
    <citation type="submission" date="2005-10" db="EMBL/GenBank/DDBJ databases">
        <authorList>
            <person name="Loftus B.J."/>
            <person name="Nene V.M."/>
            <person name="Hannick L.I."/>
            <person name="Bidwell S."/>
            <person name="Haas B."/>
            <person name="Amedeo P."/>
            <person name="Orvis J."/>
            <person name="Wortman J.R."/>
            <person name="White O.R."/>
            <person name="Salzberg S."/>
            <person name="Shumway M."/>
            <person name="Koo H."/>
            <person name="Zhao Y."/>
            <person name="Holmes M."/>
            <person name="Miller J."/>
            <person name="Schatz M."/>
            <person name="Pop M."/>
            <person name="Pai G."/>
            <person name="Utterback T."/>
            <person name="Rogers Y.-H."/>
            <person name="Kravitz S."/>
            <person name="Fraser C.M."/>
        </authorList>
    </citation>
    <scope>NUCLEOTIDE SEQUENCE</scope>
    <source>
        <strain evidence="10">Liverpool</strain>
    </source>
</reference>
<name>A0A1S4F1C9_AEDAE</name>
<feature type="signal peptide" evidence="8">
    <location>
        <begin position="1"/>
        <end position="20"/>
    </location>
</feature>
<dbReference type="OrthoDB" id="5949700at2759"/>
<dbReference type="InterPro" id="IPR001254">
    <property type="entry name" value="Trypsin_dom"/>
</dbReference>
<dbReference type="InterPro" id="IPR001314">
    <property type="entry name" value="Peptidase_S1A"/>
</dbReference>
<dbReference type="PROSITE" id="PS00134">
    <property type="entry name" value="TRYPSIN_HIS"/>
    <property type="match status" value="1"/>
</dbReference>
<dbReference type="Gene3D" id="2.40.10.10">
    <property type="entry name" value="Trypsin-like serine proteases"/>
    <property type="match status" value="1"/>
</dbReference>
<protein>
    <recommendedName>
        <fullName evidence="6">Phenoloxidase-activating factor 2</fullName>
    </recommendedName>
    <alternativeName>
        <fullName evidence="7">Prophenoloxidase-activating factor II</fullName>
    </alternativeName>
</protein>
<proteinExistence type="inferred from homology"/>
<keyword evidence="8" id="KW-0732">Signal</keyword>
<dbReference type="CDD" id="cd00190">
    <property type="entry name" value="Tryp_SPc"/>
    <property type="match status" value="1"/>
</dbReference>
<dbReference type="GO" id="GO:0004252">
    <property type="term" value="F:serine-type endopeptidase activity"/>
    <property type="evidence" value="ECO:0007669"/>
    <property type="project" value="InterPro"/>
</dbReference>
<evidence type="ECO:0000256" key="7">
    <source>
        <dbReference type="ARBA" id="ARBA00076468"/>
    </source>
</evidence>
<dbReference type="GO" id="GO:0005576">
    <property type="term" value="C:extracellular region"/>
    <property type="evidence" value="ECO:0007669"/>
    <property type="project" value="UniProtKB-SubCell"/>
</dbReference>
<accession>A0A1S4F1C9</accession>
<reference evidence="10" key="2">
    <citation type="journal article" date="2007" name="Science">
        <title>Genome sequence of Aedes aegypti, a major arbovirus vector.</title>
        <authorList>
            <person name="Nene V."/>
            <person name="Wortman J.R."/>
            <person name="Lawson D."/>
            <person name="Haas B."/>
            <person name="Kodira C."/>
            <person name="Tu Z.J."/>
            <person name="Loftus B."/>
            <person name="Xi Z."/>
            <person name="Megy K."/>
            <person name="Grabherr M."/>
            <person name="Ren Q."/>
            <person name="Zdobnov E.M."/>
            <person name="Lobo N.F."/>
            <person name="Campbell K.S."/>
            <person name="Brown S.E."/>
            <person name="Bonaldo M.F."/>
            <person name="Zhu J."/>
            <person name="Sinkins S.P."/>
            <person name="Hogenkamp D.G."/>
            <person name="Amedeo P."/>
            <person name="Arensburger P."/>
            <person name="Atkinson P.W."/>
            <person name="Bidwell S."/>
            <person name="Biedler J."/>
            <person name="Birney E."/>
            <person name="Bruggner R.V."/>
            <person name="Costas J."/>
            <person name="Coy M.R."/>
            <person name="Crabtree J."/>
            <person name="Crawford M."/>
            <person name="Debruyn B."/>
            <person name="Decaprio D."/>
            <person name="Eiglmeier K."/>
            <person name="Eisenstadt E."/>
            <person name="El-Dorry H."/>
            <person name="Gelbart W.M."/>
            <person name="Gomes S.L."/>
            <person name="Hammond M."/>
            <person name="Hannick L.I."/>
            <person name="Hogan J.R."/>
            <person name="Holmes M.H."/>
            <person name="Jaffe D."/>
            <person name="Johnston J.S."/>
            <person name="Kennedy R.C."/>
            <person name="Koo H."/>
            <person name="Kravitz S."/>
            <person name="Kriventseva E.V."/>
            <person name="Kulp D."/>
            <person name="Labutti K."/>
            <person name="Lee E."/>
            <person name="Li S."/>
            <person name="Lovin D.D."/>
            <person name="Mao C."/>
            <person name="Mauceli E."/>
            <person name="Menck C.F."/>
            <person name="Miller J.R."/>
            <person name="Montgomery P."/>
            <person name="Mori A."/>
            <person name="Nascimento A.L."/>
            <person name="Naveira H.F."/>
            <person name="Nusbaum C."/>
            <person name="O'leary S."/>
            <person name="Orvis J."/>
            <person name="Pertea M."/>
            <person name="Quesneville H."/>
            <person name="Reidenbach K.R."/>
            <person name="Rogers Y.H."/>
            <person name="Roth C.W."/>
            <person name="Schneider J.R."/>
            <person name="Schatz M."/>
            <person name="Shumway M."/>
            <person name="Stanke M."/>
            <person name="Stinson E.O."/>
            <person name="Tubio J.M."/>
            <person name="Vanzee J.P."/>
            <person name="Verjovski-Almeida S."/>
            <person name="Werner D."/>
            <person name="White O."/>
            <person name="Wyder S."/>
            <person name="Zeng Q."/>
            <person name="Zhao Q."/>
            <person name="Zhao Y."/>
            <person name="Hill C.A."/>
            <person name="Raikhel A.S."/>
            <person name="Soares M.B."/>
            <person name="Knudson D.L."/>
            <person name="Lee N.H."/>
            <person name="Galagan J."/>
            <person name="Salzberg S.L."/>
            <person name="Paulsen I.T."/>
            <person name="Dimopoulos G."/>
            <person name="Collins F.H."/>
            <person name="Birren B."/>
            <person name="Fraser-Liggett C.M."/>
            <person name="Severson D.W."/>
        </authorList>
    </citation>
    <scope>NUCLEOTIDE SEQUENCE [LARGE SCALE GENOMIC DNA]</scope>
    <source>
        <strain evidence="10">Liverpool</strain>
    </source>
</reference>
<dbReference type="InterPro" id="IPR009003">
    <property type="entry name" value="Peptidase_S1_PA"/>
</dbReference>
<dbReference type="FunFam" id="2.40.10.10:FF:000038">
    <property type="entry name" value="Serine protease"/>
    <property type="match status" value="1"/>
</dbReference>
<dbReference type="InterPro" id="IPR043504">
    <property type="entry name" value="Peptidase_S1_PA_chymotrypsin"/>
</dbReference>
<evidence type="ECO:0000259" key="9">
    <source>
        <dbReference type="PROSITE" id="PS50240"/>
    </source>
</evidence>
<feature type="domain" description="Peptidase S1" evidence="9">
    <location>
        <begin position="141"/>
        <end position="390"/>
    </location>
</feature>
<dbReference type="AlphaFoldDB" id="A0A1S4F1C9"/>
<evidence type="ECO:0000256" key="8">
    <source>
        <dbReference type="SAM" id="SignalP"/>
    </source>
</evidence>
<organism evidence="10 11">
    <name type="scientific">Aedes aegypti</name>
    <name type="common">Yellowfever mosquito</name>
    <name type="synonym">Culex aegypti</name>
    <dbReference type="NCBI Taxonomy" id="7159"/>
    <lineage>
        <taxon>Eukaryota</taxon>
        <taxon>Metazoa</taxon>
        <taxon>Ecdysozoa</taxon>
        <taxon>Arthropoda</taxon>
        <taxon>Hexapoda</taxon>
        <taxon>Insecta</taxon>
        <taxon>Pterygota</taxon>
        <taxon>Neoptera</taxon>
        <taxon>Endopterygota</taxon>
        <taxon>Diptera</taxon>
        <taxon>Nematocera</taxon>
        <taxon>Culicoidea</taxon>
        <taxon>Culicidae</taxon>
        <taxon>Culicinae</taxon>
        <taxon>Aedini</taxon>
        <taxon>Aedes</taxon>
        <taxon>Stegomyia</taxon>
    </lineage>
</organism>
<reference evidence="10" key="3">
    <citation type="submission" date="2012-09" db="EMBL/GenBank/DDBJ databases">
        <authorList>
            <consortium name="VectorBase"/>
        </authorList>
    </citation>
    <scope>NUCLEOTIDE SEQUENCE</scope>
    <source>
        <strain evidence="10">Liverpool</strain>
    </source>
</reference>
<dbReference type="Pfam" id="PF18322">
    <property type="entry name" value="CLIP_1"/>
    <property type="match status" value="1"/>
</dbReference>